<dbReference type="Proteomes" id="UP001605036">
    <property type="component" value="Unassembled WGS sequence"/>
</dbReference>
<keyword evidence="3" id="KW-1185">Reference proteome</keyword>
<evidence type="ECO:0000313" key="3">
    <source>
        <dbReference type="Proteomes" id="UP001605036"/>
    </source>
</evidence>
<organism evidence="2 3">
    <name type="scientific">Riccia fluitans</name>
    <dbReference type="NCBI Taxonomy" id="41844"/>
    <lineage>
        <taxon>Eukaryota</taxon>
        <taxon>Viridiplantae</taxon>
        <taxon>Streptophyta</taxon>
        <taxon>Embryophyta</taxon>
        <taxon>Marchantiophyta</taxon>
        <taxon>Marchantiopsida</taxon>
        <taxon>Marchantiidae</taxon>
        <taxon>Marchantiales</taxon>
        <taxon>Ricciaceae</taxon>
        <taxon>Riccia</taxon>
    </lineage>
</organism>
<gene>
    <name evidence="2" type="ORF">R1flu_017475</name>
</gene>
<dbReference type="AlphaFoldDB" id="A0ABD1ZD98"/>
<feature type="compositionally biased region" description="Polar residues" evidence="1">
    <location>
        <begin position="56"/>
        <end position="72"/>
    </location>
</feature>
<proteinExistence type="predicted"/>
<name>A0ABD1ZD98_9MARC</name>
<protein>
    <submittedName>
        <fullName evidence="2">Uncharacterized protein</fullName>
    </submittedName>
</protein>
<accession>A0ABD1ZD98</accession>
<sequence length="72" mass="7710">MARKTSLAHTCLPKMFRRVDCSKIQFALVARIISNSSEEIVGIKKEHSGSTKESARNTGVSGTSSAGEKPST</sequence>
<feature type="region of interest" description="Disordered" evidence="1">
    <location>
        <begin position="40"/>
        <end position="72"/>
    </location>
</feature>
<evidence type="ECO:0000256" key="1">
    <source>
        <dbReference type="SAM" id="MobiDB-lite"/>
    </source>
</evidence>
<dbReference type="EMBL" id="JBHFFA010000001">
    <property type="protein sequence ID" value="KAL2649347.1"/>
    <property type="molecule type" value="Genomic_DNA"/>
</dbReference>
<comment type="caution">
    <text evidence="2">The sequence shown here is derived from an EMBL/GenBank/DDBJ whole genome shotgun (WGS) entry which is preliminary data.</text>
</comment>
<feature type="compositionally biased region" description="Basic and acidic residues" evidence="1">
    <location>
        <begin position="41"/>
        <end position="55"/>
    </location>
</feature>
<reference evidence="2 3" key="1">
    <citation type="submission" date="2024-09" db="EMBL/GenBank/DDBJ databases">
        <title>Chromosome-scale assembly of Riccia fluitans.</title>
        <authorList>
            <person name="Paukszto L."/>
            <person name="Sawicki J."/>
            <person name="Karawczyk K."/>
            <person name="Piernik-Szablinska J."/>
            <person name="Szczecinska M."/>
            <person name="Mazdziarz M."/>
        </authorList>
    </citation>
    <scope>NUCLEOTIDE SEQUENCE [LARGE SCALE GENOMIC DNA]</scope>
    <source>
        <strain evidence="2">Rf_01</strain>
        <tissue evidence="2">Aerial parts of the thallus</tissue>
    </source>
</reference>
<evidence type="ECO:0000313" key="2">
    <source>
        <dbReference type="EMBL" id="KAL2649347.1"/>
    </source>
</evidence>